<dbReference type="AlphaFoldDB" id="A0A0F5H298"/>
<sequence>MMQKNNLKEINLFIDNFDKGHQKAIFLDILNNTLLKYKILWKERDIENNILFDLEHIESKRISSYILKFKNVDCNNLLKNFLKKYLQKNYDEIIDNFYKNGFLGYRSIFEIIVLLLINLKETNIINENLFHEFLNNLLFIFSLKIDISGTKEIIKFLFKNKKENKKAILIALIKNLRIIL</sequence>
<protein>
    <submittedName>
        <fullName evidence="1">Uncharacterized protein</fullName>
    </submittedName>
</protein>
<reference evidence="1 2" key="1">
    <citation type="submission" date="2015-03" db="EMBL/GenBank/DDBJ databases">
        <title>Genome sequence of Mycoplasma meleagridis strain ATCC 25294.</title>
        <authorList>
            <person name="Yacoub E."/>
            <person name="Blanchard A."/>
            <person name="Sirand-Pugnet P."/>
            <person name="Mardassi B.B.A."/>
        </authorList>
    </citation>
    <scope>NUCLEOTIDE SEQUENCE [LARGE SCALE GENOMIC DNA]</scope>
    <source>
        <strain evidence="1 2">ATCC 25294</strain>
    </source>
</reference>
<dbReference type="STRING" id="29561.MM26B8_01800"/>
<organism evidence="1 2">
    <name type="scientific">Mycoplasmopsis meleagridis ATCC 25294</name>
    <dbReference type="NCBI Taxonomy" id="1264554"/>
    <lineage>
        <taxon>Bacteria</taxon>
        <taxon>Bacillati</taxon>
        <taxon>Mycoplasmatota</taxon>
        <taxon>Mycoplasmoidales</taxon>
        <taxon>Metamycoplasmataceae</taxon>
        <taxon>Mycoplasmopsis</taxon>
    </lineage>
</organism>
<dbReference type="EMBL" id="JZXN01000014">
    <property type="protein sequence ID" value="KKB26962.1"/>
    <property type="molecule type" value="Genomic_DNA"/>
</dbReference>
<dbReference type="PATRIC" id="fig|1264554.4.peg.369"/>
<dbReference type="Proteomes" id="UP000033750">
    <property type="component" value="Unassembled WGS sequence"/>
</dbReference>
<evidence type="ECO:0000313" key="2">
    <source>
        <dbReference type="Proteomes" id="UP000033750"/>
    </source>
</evidence>
<keyword evidence="2" id="KW-1185">Reference proteome</keyword>
<dbReference type="OrthoDB" id="10013512at2"/>
<accession>A0A0F5H298</accession>
<evidence type="ECO:0000313" key="1">
    <source>
        <dbReference type="EMBL" id="KKB26962.1"/>
    </source>
</evidence>
<comment type="caution">
    <text evidence="1">The sequence shown here is derived from an EMBL/GenBank/DDBJ whole genome shotgun (WGS) entry which is preliminary data.</text>
</comment>
<proteinExistence type="predicted"/>
<name>A0A0F5H298_9BACT</name>
<gene>
    <name evidence="1" type="ORF">MMELEA_04160</name>
</gene>
<dbReference type="RefSeq" id="WP_046096847.1">
    <property type="nucleotide sequence ID" value="NZ_JZXN01000014.1"/>
</dbReference>